<reference evidence="2" key="1">
    <citation type="submission" date="2017-11" db="EMBL/GenBank/DDBJ databases">
        <title>Genome sequencing of Fusobacterium periodonticum KCOM 1282.</title>
        <authorList>
            <person name="Kook J.-K."/>
            <person name="Park S.-N."/>
            <person name="Lim Y.K."/>
        </authorList>
    </citation>
    <scope>NUCLEOTIDE SEQUENCE [LARGE SCALE GENOMIC DNA]</scope>
    <source>
        <strain evidence="2">KCOM 1282</strain>
    </source>
</reference>
<organism evidence="1 2">
    <name type="scientific">Fusobacterium pseudoperiodonticum</name>
    <dbReference type="NCBI Taxonomy" id="2663009"/>
    <lineage>
        <taxon>Bacteria</taxon>
        <taxon>Fusobacteriati</taxon>
        <taxon>Fusobacteriota</taxon>
        <taxon>Fusobacteriia</taxon>
        <taxon>Fusobacteriales</taxon>
        <taxon>Fusobacteriaceae</taxon>
        <taxon>Fusobacterium</taxon>
    </lineage>
</organism>
<name>A0AAD0ATH6_9FUSO</name>
<evidence type="ECO:0000313" key="1">
    <source>
        <dbReference type="EMBL" id="ATV65856.1"/>
    </source>
</evidence>
<dbReference type="Proteomes" id="UP000231749">
    <property type="component" value="Chromosome"/>
</dbReference>
<sequence length="154" mass="17473">MGLMDLVKKAFLGATDEENQKNKARMREIFNESVPNGDDYKLIYCHMENFTNAVVVKVTKHANYIVGYKEGEVVVIPVNPDLLDYDKPYVFNKKNESETKTSLGYCIVANPEIKFQFIPITYEPALAGKKDYSVAIIQSSAEVAEFKNFFKKGL</sequence>
<evidence type="ECO:0000313" key="2">
    <source>
        <dbReference type="Proteomes" id="UP000231749"/>
    </source>
</evidence>
<dbReference type="AlphaFoldDB" id="A0AAD0ATH6"/>
<dbReference type="EMBL" id="CP024702">
    <property type="protein sequence ID" value="ATV65856.1"/>
    <property type="molecule type" value="Genomic_DNA"/>
</dbReference>
<protein>
    <submittedName>
        <fullName evidence="1">Uncharacterized protein</fullName>
    </submittedName>
</protein>
<dbReference type="RefSeq" id="WP_099990499.1">
    <property type="nucleotide sequence ID" value="NZ_CP024702.1"/>
</dbReference>
<accession>A0AAD0ATH6</accession>
<gene>
    <name evidence="1" type="ORF">CTM86_04215</name>
</gene>
<proteinExistence type="predicted"/>